<gene>
    <name evidence="1" type="ORF">DCHRY22_LOCUS3719</name>
</gene>
<evidence type="ECO:0000313" key="1">
    <source>
        <dbReference type="EMBL" id="CAG9562375.1"/>
    </source>
</evidence>
<dbReference type="AlphaFoldDB" id="A0A8J2W0H0"/>
<dbReference type="Gene3D" id="1.10.238.270">
    <property type="match status" value="1"/>
</dbReference>
<comment type="caution">
    <text evidence="1">The sequence shown here is derived from an EMBL/GenBank/DDBJ whole genome shotgun (WGS) entry which is preliminary data.</text>
</comment>
<keyword evidence="2" id="KW-1185">Reference proteome</keyword>
<reference evidence="1" key="1">
    <citation type="submission" date="2021-09" db="EMBL/GenBank/DDBJ databases">
        <authorList>
            <person name="Martin H S."/>
        </authorList>
    </citation>
    <scope>NUCLEOTIDE SEQUENCE</scope>
</reference>
<accession>A0A8J2W0H0</accession>
<proteinExistence type="predicted"/>
<name>A0A8J2W0H0_9NEOP</name>
<dbReference type="EMBL" id="CAKASE010000048">
    <property type="protein sequence ID" value="CAG9562375.1"/>
    <property type="molecule type" value="Genomic_DNA"/>
</dbReference>
<dbReference type="Proteomes" id="UP000789524">
    <property type="component" value="Unassembled WGS sequence"/>
</dbReference>
<organism evidence="1 2">
    <name type="scientific">Danaus chrysippus</name>
    <name type="common">African queen</name>
    <dbReference type="NCBI Taxonomy" id="151541"/>
    <lineage>
        <taxon>Eukaryota</taxon>
        <taxon>Metazoa</taxon>
        <taxon>Ecdysozoa</taxon>
        <taxon>Arthropoda</taxon>
        <taxon>Hexapoda</taxon>
        <taxon>Insecta</taxon>
        <taxon>Pterygota</taxon>
        <taxon>Neoptera</taxon>
        <taxon>Endopterygota</taxon>
        <taxon>Lepidoptera</taxon>
        <taxon>Glossata</taxon>
        <taxon>Ditrysia</taxon>
        <taxon>Papilionoidea</taxon>
        <taxon>Nymphalidae</taxon>
        <taxon>Danainae</taxon>
        <taxon>Danaini</taxon>
        <taxon>Danaina</taxon>
        <taxon>Danaus</taxon>
        <taxon>Anosia</taxon>
    </lineage>
</organism>
<protein>
    <submittedName>
        <fullName evidence="1">(African queen) hypothetical protein</fullName>
    </submittedName>
</protein>
<evidence type="ECO:0000313" key="2">
    <source>
        <dbReference type="Proteomes" id="UP000789524"/>
    </source>
</evidence>
<sequence length="433" mass="49799">MLKECGFERFIHYKIYGVQPNEENVEFHTMSTITSTRGISNELVHDENFNELPTDEPEDPLDCCDVSGFIESSWKSECGFNLKWDVKNRLTIINNDVPTSTTSSLRDMDVKMLPINCENQQCIFDRMEITKSGVVDVEKFVKLLDNMTNREPMWITAKERVLTSCLRKPLIGYESDCEINSILACTFDVLSENCPHENREDQCKNSTNSKEGIICQISSTKYGPKNRRQFCNIPDIVQKDLLDSCGVSSIFKIEYVSQNKDHSWSPGVNCKESTVSSNCIMNKMGVLNKYGFIDYFKMKDKIRSYSERLPASVYDLYTSSFINTPHYKDHCSSSKKLLNVIDSLLLTCPTQNRRKTKKCDKIFTEMKNMITNKVAQDKIDEILNYNKNYYLPTNYIAKDSAQKTKLTPLYDFGILSSNNIPPVKVIDIKSRFL</sequence>
<dbReference type="OrthoDB" id="7378492at2759"/>